<dbReference type="GO" id="GO:0005840">
    <property type="term" value="C:ribosome"/>
    <property type="evidence" value="ECO:0007669"/>
    <property type="project" value="UniProtKB-KW"/>
</dbReference>
<dbReference type="GO" id="GO:0003735">
    <property type="term" value="F:structural constituent of ribosome"/>
    <property type="evidence" value="ECO:0007669"/>
    <property type="project" value="InterPro"/>
</dbReference>
<gene>
    <name evidence="4" type="ORF">INT47_004639</name>
</gene>
<keyword evidence="3" id="KW-0687">Ribonucleoprotein</keyword>
<sequence length="130" mass="14909">MWNEEQSTSTFKKRTLPLHFDFDLYSANILYSKGRVLGFERAMRTQNPNVSLIQVEGVQTTKDAQFYLGKRIAYVYRAQREINGSKIRVIWGRIARTHGTNGVVKARFRKNLPPKVFGASVRIVSSSSVR</sequence>
<dbReference type="GO" id="GO:0006412">
    <property type="term" value="P:translation"/>
    <property type="evidence" value="ECO:0007669"/>
    <property type="project" value="InterPro"/>
</dbReference>
<evidence type="ECO:0008006" key="6">
    <source>
        <dbReference type="Google" id="ProtNLM"/>
    </source>
</evidence>
<evidence type="ECO:0000256" key="3">
    <source>
        <dbReference type="ARBA" id="ARBA00023274"/>
    </source>
</evidence>
<dbReference type="Gene3D" id="2.40.10.190">
    <property type="entry name" value="translation elongation factor selb, chain A, domain 4"/>
    <property type="match status" value="1"/>
</dbReference>
<dbReference type="GO" id="GO:1990904">
    <property type="term" value="C:ribonucleoprotein complex"/>
    <property type="evidence" value="ECO:0007669"/>
    <property type="project" value="UniProtKB-KW"/>
</dbReference>
<evidence type="ECO:0000256" key="2">
    <source>
        <dbReference type="ARBA" id="ARBA00022980"/>
    </source>
</evidence>
<dbReference type="HAMAP" id="MF_00573">
    <property type="entry name" value="Ribosomal_eL33"/>
    <property type="match status" value="1"/>
</dbReference>
<dbReference type="AlphaFoldDB" id="A0A8H7RJ37"/>
<comment type="similarity">
    <text evidence="1">Belongs to the eukaryotic ribosomal protein eL33 family.</text>
</comment>
<keyword evidence="5" id="KW-1185">Reference proteome</keyword>
<accession>A0A8H7RJ37</accession>
<dbReference type="SUPFAM" id="SSF50447">
    <property type="entry name" value="Translation proteins"/>
    <property type="match status" value="1"/>
</dbReference>
<organism evidence="4 5">
    <name type="scientific">Mucor saturninus</name>
    <dbReference type="NCBI Taxonomy" id="64648"/>
    <lineage>
        <taxon>Eukaryota</taxon>
        <taxon>Fungi</taxon>
        <taxon>Fungi incertae sedis</taxon>
        <taxon>Mucoromycota</taxon>
        <taxon>Mucoromycotina</taxon>
        <taxon>Mucoromycetes</taxon>
        <taxon>Mucorales</taxon>
        <taxon>Mucorineae</taxon>
        <taxon>Mucoraceae</taxon>
        <taxon>Mucor</taxon>
    </lineage>
</organism>
<evidence type="ECO:0000313" key="5">
    <source>
        <dbReference type="Proteomes" id="UP000603453"/>
    </source>
</evidence>
<reference evidence="4" key="1">
    <citation type="submission" date="2020-12" db="EMBL/GenBank/DDBJ databases">
        <title>Metabolic potential, ecology and presence of endohyphal bacteria is reflected in genomic diversity of Mucoromycotina.</title>
        <authorList>
            <person name="Muszewska A."/>
            <person name="Okrasinska A."/>
            <person name="Steczkiewicz K."/>
            <person name="Drgas O."/>
            <person name="Orlowska M."/>
            <person name="Perlinska-Lenart U."/>
            <person name="Aleksandrzak-Piekarczyk T."/>
            <person name="Szatraj K."/>
            <person name="Zielenkiewicz U."/>
            <person name="Pilsyk S."/>
            <person name="Malc E."/>
            <person name="Mieczkowski P."/>
            <person name="Kruszewska J.S."/>
            <person name="Biernat P."/>
            <person name="Pawlowska J."/>
        </authorList>
    </citation>
    <scope>NUCLEOTIDE SEQUENCE</scope>
    <source>
        <strain evidence="4">WA0000017839</strain>
    </source>
</reference>
<dbReference type="Proteomes" id="UP000603453">
    <property type="component" value="Unassembled WGS sequence"/>
</dbReference>
<evidence type="ECO:0000313" key="4">
    <source>
        <dbReference type="EMBL" id="KAG2211952.1"/>
    </source>
</evidence>
<evidence type="ECO:0000256" key="1">
    <source>
        <dbReference type="ARBA" id="ARBA00009269"/>
    </source>
</evidence>
<dbReference type="FunFam" id="2.40.10.190:FF:000001">
    <property type="entry name" value="60S ribosomal protein L35a"/>
    <property type="match status" value="1"/>
</dbReference>
<keyword evidence="2" id="KW-0689">Ribosomal protein</keyword>
<dbReference type="OrthoDB" id="1166329at2759"/>
<dbReference type="InterPro" id="IPR009000">
    <property type="entry name" value="Transl_B-barrel_sf"/>
</dbReference>
<dbReference type="PANTHER" id="PTHR10902">
    <property type="entry name" value="60S RIBOSOMAL PROTEIN L35A"/>
    <property type="match status" value="1"/>
</dbReference>
<dbReference type="InterPro" id="IPR001780">
    <property type="entry name" value="Ribosomal_eL33"/>
</dbReference>
<dbReference type="EMBL" id="JAEPRD010000007">
    <property type="protein sequence ID" value="KAG2211952.1"/>
    <property type="molecule type" value="Genomic_DNA"/>
</dbReference>
<proteinExistence type="inferred from homology"/>
<dbReference type="Pfam" id="PF01247">
    <property type="entry name" value="Ribosomal_L35Ae"/>
    <property type="match status" value="1"/>
</dbReference>
<dbReference type="InterPro" id="IPR038661">
    <property type="entry name" value="Ribosomal_eL33_sf"/>
</dbReference>
<comment type="caution">
    <text evidence="4">The sequence shown here is derived from an EMBL/GenBank/DDBJ whole genome shotgun (WGS) entry which is preliminary data.</text>
</comment>
<protein>
    <recommendedName>
        <fullName evidence="6">Ribosomal protein L35A</fullName>
    </recommendedName>
</protein>
<name>A0A8H7RJ37_9FUNG</name>